<name>A0A1W5DBQ8_9LECA</name>
<comment type="pathway">
    <text evidence="2 14">Protein modification; protein glycosylation.</text>
</comment>
<feature type="transmembrane region" description="Helical" evidence="14">
    <location>
        <begin position="31"/>
        <end position="49"/>
    </location>
</feature>
<feature type="transmembrane region" description="Helical" evidence="14">
    <location>
        <begin position="113"/>
        <end position="133"/>
    </location>
</feature>
<dbReference type="PANTHER" id="PTHR12646:SF0">
    <property type="entry name" value="DOL-P-MAN:MAN(5)GLCNAC(2)-PP-DOL ALPHA-1,3-MANNOSYLTRANSFERASE"/>
    <property type="match status" value="1"/>
</dbReference>
<comment type="function">
    <text evidence="11 14">Dol-P-Man:Man(5)GlcNAc(2)-PP-Dol alpha-1,3-mannosyltransferase that operates in the biosynthetic pathway of dolichol-linked oligosaccharides, the glycan precursors employed in protein asparagine (N)-glycosylation. The assembly of dolichol-linked oligosaccharides begins on the cytosolic side of the endoplasmic reticulum membrane and finishes in its lumen. The sequential addition of sugars to dolichol pyrophosphate produces dolichol-linked oligosaccharides containing fourteen sugars, including two GlcNAcs, nine mannoses and three glucoses. Once assembled, the oligosaccharide is transferred from the lipid to nascent proteins by oligosaccharyltransferases. In the lumen of the endoplasmic reticulum, adds the first dolichyl beta-D-mannosyl phosphate derived mannose in an alpha-1,3 linkage to Man(5)GlcNAc(2)-PP-dolichol to produce Man(6)GlcNAc(2)-PP-dolichol.</text>
</comment>
<comment type="catalytic activity">
    <reaction evidence="12 14">
        <text>an alpha-D-Man-(1-&gt;2)-alpha-D-Man-(1-&gt;2)-alpha-D-Man-(1-&gt;3)-[alpha-D-Man-(1-&gt;6)]-beta-D-Man-(1-&gt;4)-beta-D-GlcNAc-(1-&gt;4)-alpha-D-GlcNAc-diphospho-di-trans,poly-cis-dolichol + a di-trans,poly-cis-dolichyl beta-D-mannosyl phosphate = an alpha-D-Man-(1-&gt;2)-alpha-D-Man-(1-&gt;2)-alpha-D-Man-(1-&gt;3)-[alpha-D-Man-(1-&gt;3)-alpha-D-Man-(1-&gt;6)]-beta-D-Man-(1-&gt;4)-beta-D-GlcNAc-(1-&gt;4)-alpha-D-GlcNAc-diphospho-di-trans,poly-cis-dolichol + a di-trans,poly-cis-dolichyl phosphate + H(+)</text>
        <dbReference type="Rhea" id="RHEA:29527"/>
        <dbReference type="Rhea" id="RHEA-COMP:19498"/>
        <dbReference type="Rhea" id="RHEA-COMP:19501"/>
        <dbReference type="Rhea" id="RHEA-COMP:19516"/>
        <dbReference type="Rhea" id="RHEA-COMP:19517"/>
        <dbReference type="ChEBI" id="CHEBI:15378"/>
        <dbReference type="ChEBI" id="CHEBI:57683"/>
        <dbReference type="ChEBI" id="CHEBI:58211"/>
        <dbReference type="ChEBI" id="CHEBI:132515"/>
        <dbReference type="ChEBI" id="CHEBI:132516"/>
        <dbReference type="EC" id="2.4.1.258"/>
    </reaction>
    <physiologicalReaction direction="left-to-right" evidence="12 14">
        <dbReference type="Rhea" id="RHEA:29528"/>
    </physiologicalReaction>
</comment>
<dbReference type="EMBL" id="FWEW01003658">
    <property type="protein sequence ID" value="SLM40309.1"/>
    <property type="molecule type" value="Genomic_DNA"/>
</dbReference>
<evidence type="ECO:0000256" key="13">
    <source>
        <dbReference type="ARBA" id="ARBA00093457"/>
    </source>
</evidence>
<keyword evidence="9 14" id="KW-1133">Transmembrane helix</keyword>
<evidence type="ECO:0000256" key="6">
    <source>
        <dbReference type="ARBA" id="ARBA00022679"/>
    </source>
</evidence>
<evidence type="ECO:0000256" key="10">
    <source>
        <dbReference type="ARBA" id="ARBA00023136"/>
    </source>
</evidence>
<keyword evidence="5 14" id="KW-0328">Glycosyltransferase</keyword>
<accession>A0A1W5DBQ8</accession>
<feature type="transmembrane region" description="Helical" evidence="14">
    <location>
        <begin position="153"/>
        <end position="174"/>
    </location>
</feature>
<evidence type="ECO:0000313" key="15">
    <source>
        <dbReference type="EMBL" id="SLM40309.1"/>
    </source>
</evidence>
<evidence type="ECO:0000256" key="4">
    <source>
        <dbReference type="ARBA" id="ARBA00015561"/>
    </source>
</evidence>
<dbReference type="Pfam" id="PF05208">
    <property type="entry name" value="ALG3"/>
    <property type="match status" value="1"/>
</dbReference>
<dbReference type="UniPathway" id="UPA00378"/>
<evidence type="ECO:0000256" key="2">
    <source>
        <dbReference type="ARBA" id="ARBA00004922"/>
    </source>
</evidence>
<protein>
    <recommendedName>
        <fullName evidence="4 14">Dol-P-Man:Man(5)GlcNAc(2)-PP-Dol alpha-1,3-mannosyltransferase</fullName>
        <ecNumber evidence="3 14">2.4.1.258</ecNumber>
    </recommendedName>
    <alternativeName>
        <fullName evidence="14">Dol-P-Man-dependent alpha(1-3)-mannosyltransferase</fullName>
    </alternativeName>
</protein>
<organism evidence="15 16">
    <name type="scientific">Lasallia pustulata</name>
    <dbReference type="NCBI Taxonomy" id="136370"/>
    <lineage>
        <taxon>Eukaryota</taxon>
        <taxon>Fungi</taxon>
        <taxon>Dikarya</taxon>
        <taxon>Ascomycota</taxon>
        <taxon>Pezizomycotina</taxon>
        <taxon>Lecanoromycetes</taxon>
        <taxon>OSLEUM clade</taxon>
        <taxon>Umbilicariomycetidae</taxon>
        <taxon>Umbilicariales</taxon>
        <taxon>Umbilicariaceae</taxon>
        <taxon>Lasallia</taxon>
    </lineage>
</organism>
<feature type="transmembrane region" description="Helical" evidence="14">
    <location>
        <begin position="216"/>
        <end position="235"/>
    </location>
</feature>
<dbReference type="GO" id="GO:0005789">
    <property type="term" value="C:endoplasmic reticulum membrane"/>
    <property type="evidence" value="ECO:0007669"/>
    <property type="project" value="UniProtKB-SubCell"/>
</dbReference>
<feature type="transmembrane region" description="Helical" evidence="14">
    <location>
        <begin position="186"/>
        <end position="210"/>
    </location>
</feature>
<comment type="similarity">
    <text evidence="13">Belongs to the glycosyltransferase ALG3 family.</text>
</comment>
<reference evidence="16" key="1">
    <citation type="submission" date="2017-03" db="EMBL/GenBank/DDBJ databases">
        <authorList>
            <person name="Sharma R."/>
            <person name="Thines M."/>
        </authorList>
    </citation>
    <scope>NUCLEOTIDE SEQUENCE [LARGE SCALE GENOMIC DNA]</scope>
</reference>
<keyword evidence="7 14" id="KW-0812">Transmembrane</keyword>
<dbReference type="GO" id="GO:0052925">
    <property type="term" value="F:dol-P-Man:Man(5)GlcNAc(2)-PP-Dol alpha-1,3-mannosyltransferase activity"/>
    <property type="evidence" value="ECO:0007669"/>
    <property type="project" value="UniProtKB-EC"/>
</dbReference>
<evidence type="ECO:0000256" key="1">
    <source>
        <dbReference type="ARBA" id="ARBA00004477"/>
    </source>
</evidence>
<evidence type="ECO:0000256" key="8">
    <source>
        <dbReference type="ARBA" id="ARBA00022824"/>
    </source>
</evidence>
<keyword evidence="8 14" id="KW-0256">Endoplasmic reticulum</keyword>
<dbReference type="AlphaFoldDB" id="A0A1W5DBQ8"/>
<dbReference type="Proteomes" id="UP000192927">
    <property type="component" value="Unassembled WGS sequence"/>
</dbReference>
<dbReference type="PANTHER" id="PTHR12646">
    <property type="entry name" value="NOT56 - RELATED"/>
    <property type="match status" value="1"/>
</dbReference>
<evidence type="ECO:0000256" key="3">
    <source>
        <dbReference type="ARBA" id="ARBA00011964"/>
    </source>
</evidence>
<evidence type="ECO:0000256" key="11">
    <source>
        <dbReference type="ARBA" id="ARBA00044743"/>
    </source>
</evidence>
<sequence>MASQSSPIVNLATHLYCHAIGLATNPKHLRWLAPLLIVADAGLCALIIWKVPYTEIDWKTYMQQVSQYVSGERDYVLIKGDTGPLVYPAAHLYIYTALYYITDQGRNIELAQYVFGGLYLVVLSVAMACYRLAGVPPYLFPLLILSKRLHSVFVLRLFNDCFAVAALWIAIYAYQKRIWTVGNIAYSWALGTKMTVLLALPAIGIMLFQALPFGRALKSAALMAQVQIILAFPFLPANPTGYLRRSFDVTRQFLFKWTVNWRSESKRLQLGSGPHMCQSGRGMPYWVSRCVNRNRIQSIRPG</sequence>
<comment type="subcellular location">
    <subcellularLocation>
        <location evidence="1 14">Endoplasmic reticulum membrane</location>
        <topology evidence="1 14">Multi-pass membrane protein</topology>
    </subcellularLocation>
</comment>
<evidence type="ECO:0000256" key="12">
    <source>
        <dbReference type="ARBA" id="ARBA00049506"/>
    </source>
</evidence>
<dbReference type="InterPro" id="IPR007873">
    <property type="entry name" value="Glycosyltransferase_ALG3"/>
</dbReference>
<evidence type="ECO:0000256" key="9">
    <source>
        <dbReference type="ARBA" id="ARBA00022989"/>
    </source>
</evidence>
<keyword evidence="16" id="KW-1185">Reference proteome</keyword>
<evidence type="ECO:0000256" key="14">
    <source>
        <dbReference type="RuleBase" id="RU364047"/>
    </source>
</evidence>
<evidence type="ECO:0000256" key="7">
    <source>
        <dbReference type="ARBA" id="ARBA00022692"/>
    </source>
</evidence>
<dbReference type="EC" id="2.4.1.258" evidence="3 14"/>
<proteinExistence type="inferred from homology"/>
<keyword evidence="6 14" id="KW-0808">Transferase</keyword>
<evidence type="ECO:0000256" key="5">
    <source>
        <dbReference type="ARBA" id="ARBA00022676"/>
    </source>
</evidence>
<keyword evidence="10 14" id="KW-0472">Membrane</keyword>
<evidence type="ECO:0000313" key="16">
    <source>
        <dbReference type="Proteomes" id="UP000192927"/>
    </source>
</evidence>